<evidence type="ECO:0000313" key="1">
    <source>
        <dbReference type="EMBL" id="MCG2613288.1"/>
    </source>
</evidence>
<organism evidence="1 2">
    <name type="scientific">Terrimonas ginsenosidimutans</name>
    <dbReference type="NCBI Taxonomy" id="2908004"/>
    <lineage>
        <taxon>Bacteria</taxon>
        <taxon>Pseudomonadati</taxon>
        <taxon>Bacteroidota</taxon>
        <taxon>Chitinophagia</taxon>
        <taxon>Chitinophagales</taxon>
        <taxon>Chitinophagaceae</taxon>
        <taxon>Terrimonas</taxon>
    </lineage>
</organism>
<comment type="caution">
    <text evidence="1">The sequence shown here is derived from an EMBL/GenBank/DDBJ whole genome shotgun (WGS) entry which is preliminary data.</text>
</comment>
<dbReference type="Proteomes" id="UP001165367">
    <property type="component" value="Unassembled WGS sequence"/>
</dbReference>
<protein>
    <submittedName>
        <fullName evidence="1">Uncharacterized protein</fullName>
    </submittedName>
</protein>
<reference evidence="1" key="1">
    <citation type="submission" date="2022-01" db="EMBL/GenBank/DDBJ databases">
        <authorList>
            <person name="Jo J.-H."/>
            <person name="Im W.-T."/>
        </authorList>
    </citation>
    <scope>NUCLEOTIDE SEQUENCE</scope>
    <source>
        <strain evidence="1">NA20</strain>
    </source>
</reference>
<name>A0ABS9KLS7_9BACT</name>
<dbReference type="RefSeq" id="WP_237868517.1">
    <property type="nucleotide sequence ID" value="NZ_JAKLTR010000002.1"/>
</dbReference>
<gene>
    <name evidence="1" type="ORF">LZZ85_03315</name>
</gene>
<sequence>MKSYENIPASTLLLFLTLATMTGFNQLRKGTLMFDSLAAIKEIDIQSGLFAEALRNSDSVKAGNCYTKDTRIFNSVRTTTEGREHVIHFYGYMIRNSVDFHLSHRHTN</sequence>
<evidence type="ECO:0000313" key="2">
    <source>
        <dbReference type="Proteomes" id="UP001165367"/>
    </source>
</evidence>
<proteinExistence type="predicted"/>
<accession>A0ABS9KLS7</accession>
<dbReference type="EMBL" id="JAKLTR010000002">
    <property type="protein sequence ID" value="MCG2613288.1"/>
    <property type="molecule type" value="Genomic_DNA"/>
</dbReference>
<keyword evidence="2" id="KW-1185">Reference proteome</keyword>